<evidence type="ECO:0000313" key="4">
    <source>
        <dbReference type="Proteomes" id="UP000297549"/>
    </source>
</evidence>
<name>A0A4Z0PX08_9BACT</name>
<dbReference type="InterPro" id="IPR050114">
    <property type="entry name" value="UPF0173_UPF0282_UlaG_hydrolase"/>
</dbReference>
<dbReference type="InterPro" id="IPR036866">
    <property type="entry name" value="RibonucZ/Hydroxyglut_hydro"/>
</dbReference>
<dbReference type="Proteomes" id="UP000297549">
    <property type="component" value="Unassembled WGS sequence"/>
</dbReference>
<dbReference type="Pfam" id="PF12706">
    <property type="entry name" value="Lactamase_B_2"/>
    <property type="match status" value="1"/>
</dbReference>
<keyword evidence="4" id="KW-1185">Reference proteome</keyword>
<dbReference type="InterPro" id="IPR001279">
    <property type="entry name" value="Metallo-B-lactamas"/>
</dbReference>
<dbReference type="RefSeq" id="WP_135464766.1">
    <property type="nucleotide sequence ID" value="NZ_SRLC01000002.1"/>
</dbReference>
<dbReference type="SUPFAM" id="SSF56281">
    <property type="entry name" value="Metallo-hydrolase/oxidoreductase"/>
    <property type="match status" value="1"/>
</dbReference>
<keyword evidence="1 3" id="KW-0378">Hydrolase</keyword>
<dbReference type="PANTHER" id="PTHR43546:SF9">
    <property type="entry name" value="L-ASCORBATE-6-PHOSPHATE LACTONASE ULAG-RELATED"/>
    <property type="match status" value="1"/>
</dbReference>
<organism evidence="3 4">
    <name type="scientific">Hymenobacter aquaticus</name>
    <dbReference type="NCBI Taxonomy" id="1867101"/>
    <lineage>
        <taxon>Bacteria</taxon>
        <taxon>Pseudomonadati</taxon>
        <taxon>Bacteroidota</taxon>
        <taxon>Cytophagia</taxon>
        <taxon>Cytophagales</taxon>
        <taxon>Hymenobacteraceae</taxon>
        <taxon>Hymenobacter</taxon>
    </lineage>
</organism>
<evidence type="ECO:0000256" key="1">
    <source>
        <dbReference type="ARBA" id="ARBA00022801"/>
    </source>
</evidence>
<dbReference type="Gene3D" id="3.60.15.10">
    <property type="entry name" value="Ribonuclease Z/Hydroxyacylglutathione hydrolase-like"/>
    <property type="match status" value="1"/>
</dbReference>
<dbReference type="PANTHER" id="PTHR43546">
    <property type="entry name" value="UPF0173 METAL-DEPENDENT HYDROLASE MJ1163-RELATED"/>
    <property type="match status" value="1"/>
</dbReference>
<dbReference type="EMBL" id="SRLC01000002">
    <property type="protein sequence ID" value="TGE22247.1"/>
    <property type="molecule type" value="Genomic_DNA"/>
</dbReference>
<feature type="domain" description="Metallo-beta-lactamase" evidence="2">
    <location>
        <begin position="7"/>
        <end position="215"/>
    </location>
</feature>
<reference evidence="3 4" key="1">
    <citation type="submission" date="2019-04" db="EMBL/GenBank/DDBJ databases">
        <authorList>
            <person name="Feng G."/>
            <person name="Zhang J."/>
            <person name="Zhu H."/>
        </authorList>
    </citation>
    <scope>NUCLEOTIDE SEQUENCE [LARGE SCALE GENOMIC DNA]</scope>
    <source>
        <strain evidence="3 4">JCM 31653</strain>
    </source>
</reference>
<proteinExistence type="predicted"/>
<protein>
    <submittedName>
        <fullName evidence="3">MBL fold metallo-hydrolase</fullName>
    </submittedName>
</protein>
<gene>
    <name evidence="3" type="ORF">E5K00_18545</name>
</gene>
<evidence type="ECO:0000313" key="3">
    <source>
        <dbReference type="EMBL" id="TGE22247.1"/>
    </source>
</evidence>
<dbReference type="AlphaFoldDB" id="A0A4Z0PX08"/>
<accession>A0A4Z0PX08</accession>
<dbReference type="SMART" id="SM00849">
    <property type="entry name" value="Lactamase_B"/>
    <property type="match status" value="1"/>
</dbReference>
<dbReference type="OrthoDB" id="9805728at2"/>
<evidence type="ECO:0000259" key="2">
    <source>
        <dbReference type="SMART" id="SM00849"/>
    </source>
</evidence>
<sequence length="253" mass="27466">MQVQLIRNATLLLKVGGKTLLVDPLLAPRFQYDPIPQTANPIRNPTAELPFAAAELPALVASLDAVLLTHTHLDHWDPVAQQLLPKALPILCQPADAETLRAAGFTQVLPIDPERDWEGIRIYRTGGQHGLGDIGRRMGTVSGFVLEAEGQRLYLAGDTIWCEEVQQALDRYQPTTIIVNAGAAQFLQGGPIVMTAADVAQVARHAPRATIHAVHLEAVNHCAEDRAATRAYLAQQGLAARVHVPTDGQWLTM</sequence>
<dbReference type="GO" id="GO:0016787">
    <property type="term" value="F:hydrolase activity"/>
    <property type="evidence" value="ECO:0007669"/>
    <property type="project" value="UniProtKB-KW"/>
</dbReference>
<comment type="caution">
    <text evidence="3">The sequence shown here is derived from an EMBL/GenBank/DDBJ whole genome shotgun (WGS) entry which is preliminary data.</text>
</comment>